<proteinExistence type="predicted"/>
<comment type="caution">
    <text evidence="1">The sequence shown here is derived from an EMBL/GenBank/DDBJ whole genome shotgun (WGS) entry which is preliminary data.</text>
</comment>
<evidence type="ECO:0000313" key="1">
    <source>
        <dbReference type="EMBL" id="GMN52542.1"/>
    </source>
</evidence>
<sequence length="73" mass="7807">MGGKASIQGARGEARSKKNLSQMNANAERFLLSILEVGLACSVESPKDRMNVPEVIKELVSVKNALLGIGKPR</sequence>
<organism evidence="1 2">
    <name type="scientific">Ficus carica</name>
    <name type="common">Common fig</name>
    <dbReference type="NCBI Taxonomy" id="3494"/>
    <lineage>
        <taxon>Eukaryota</taxon>
        <taxon>Viridiplantae</taxon>
        <taxon>Streptophyta</taxon>
        <taxon>Embryophyta</taxon>
        <taxon>Tracheophyta</taxon>
        <taxon>Spermatophyta</taxon>
        <taxon>Magnoliopsida</taxon>
        <taxon>eudicotyledons</taxon>
        <taxon>Gunneridae</taxon>
        <taxon>Pentapetalae</taxon>
        <taxon>rosids</taxon>
        <taxon>fabids</taxon>
        <taxon>Rosales</taxon>
        <taxon>Moraceae</taxon>
        <taxon>Ficeae</taxon>
        <taxon>Ficus</taxon>
    </lineage>
</organism>
<dbReference type="EMBL" id="BTGU01000042">
    <property type="protein sequence ID" value="GMN52542.1"/>
    <property type="molecule type" value="Genomic_DNA"/>
</dbReference>
<reference evidence="1" key="1">
    <citation type="submission" date="2023-07" db="EMBL/GenBank/DDBJ databases">
        <title>draft genome sequence of fig (Ficus carica).</title>
        <authorList>
            <person name="Takahashi T."/>
            <person name="Nishimura K."/>
        </authorList>
    </citation>
    <scope>NUCLEOTIDE SEQUENCE</scope>
</reference>
<accession>A0AA88DEV5</accession>
<name>A0AA88DEV5_FICCA</name>
<dbReference type="AlphaFoldDB" id="A0AA88DEV5"/>
<keyword evidence="2" id="KW-1185">Reference proteome</keyword>
<dbReference type="Proteomes" id="UP001187192">
    <property type="component" value="Unassembled WGS sequence"/>
</dbReference>
<protein>
    <submittedName>
        <fullName evidence="1">Uncharacterized protein</fullName>
    </submittedName>
</protein>
<evidence type="ECO:0000313" key="2">
    <source>
        <dbReference type="Proteomes" id="UP001187192"/>
    </source>
</evidence>
<gene>
    <name evidence="1" type="ORF">TIFTF001_021694</name>
</gene>